<dbReference type="Gene3D" id="1.25.40.10">
    <property type="entry name" value="Tetratricopeptide repeat domain"/>
    <property type="match status" value="6"/>
</dbReference>
<dbReference type="RefSeq" id="WP_083525755.1">
    <property type="nucleotide sequence ID" value="NZ_CP013729.1"/>
</dbReference>
<gene>
    <name evidence="1" type="ORF">RD2015_3577</name>
</gene>
<dbReference type="OrthoDB" id="5290951at2"/>
<dbReference type="SMART" id="SM00028">
    <property type="entry name" value="TPR"/>
    <property type="match status" value="12"/>
</dbReference>
<organism evidence="1 2">
    <name type="scientific">Roseateles depolymerans</name>
    <dbReference type="NCBI Taxonomy" id="76731"/>
    <lineage>
        <taxon>Bacteria</taxon>
        <taxon>Pseudomonadati</taxon>
        <taxon>Pseudomonadota</taxon>
        <taxon>Betaproteobacteria</taxon>
        <taxon>Burkholderiales</taxon>
        <taxon>Sphaerotilaceae</taxon>
        <taxon>Roseateles</taxon>
    </lineage>
</organism>
<dbReference type="SUPFAM" id="SSF48452">
    <property type="entry name" value="TPR-like"/>
    <property type="match status" value="3"/>
</dbReference>
<dbReference type="PANTHER" id="PTHR12558">
    <property type="entry name" value="CELL DIVISION CYCLE 16,23,27"/>
    <property type="match status" value="1"/>
</dbReference>
<dbReference type="Proteomes" id="UP000060699">
    <property type="component" value="Chromosome"/>
</dbReference>
<proteinExistence type="predicted"/>
<name>A0A0U2U7R3_9BURK</name>
<sequence length="976" mass="104049">MRASPGRPAGAEDAADGQGRRAPARQTAGLSSVPGALHGVRLTISALGLSLGMGVGLSLCAAPAWADSVKASQFYEDALKRFERQDVDGAILQLKNALQQDARLLSVHVLLGKALLSRSEAAAAEVEFNEALQLGINRAEVVVPLAQALVAQGKQAEVFKRAVLTPDGLPDATRQALLLVRAGASSDLGDATRAQALVDEARALNPAQPDAWIAEVPLRIRARQFDKADAAADRALQLAPRNAEALYQKATIAHVQGRLDEALRGYEQVLALDARHLEAQVARAGILVDLDRRDTATSTLQALLKQAPNEPRALYLSAVLAERRGDAAASAQSLKAVTTQLDPVPMDYIRYRPQALMLNGLAHYGLGELQKAKPYLEAALRQQPASPLAKLLAQVYAAEPNPERASEVLEAYLKAFPGDSQALVMMASLQMTQGRHARATALMQEALRGRDAPEFRTALGLSLIRGGQLAGAAQELEKAFQKDPNQSYAGLSLATLYLRSGQAAKATAVADRLVKQQPRNPSAWMMQGAARQASQDVAGARQSYQQALQIDAALVEPQLALARLDITTRNVDAAQARLDGLLRTDERNPDVLFERALLSEARGQTAEVERWLAKAADASGPRQTRADQALVTWLLKQDQPGPALEAAKRMLGKAPDDTLANITYARAQLANRDTAGAKATLNSASRRAGFEPQPLVDIATLQLAAKDPAGAAYTLDKALSAAPQHAPALALSSTVALAQGQAAQAEKQARQVIALQPGQALGHLLLADVFQSRQQPTQALEALRKAHEVQPSSGTLLALMQALSRQDGGNKAAIDLAERWLRGRPDDLAAWKALGDSQARSGNFAAARKSYDSALRLRPSDVETLNNQANVLIRLGETAAAVPLADQALNLAPRNASVIDTAGWAHHLAGHADRALQLLRDARLRDPANPDIRYHLAAVLAKAGRTAEAREELEAALKSRSFASVKEAQALASTLR</sequence>
<dbReference type="InterPro" id="IPR019734">
    <property type="entry name" value="TPR_rpt"/>
</dbReference>
<dbReference type="KEGG" id="rdp:RD2015_3577"/>
<evidence type="ECO:0000313" key="1">
    <source>
        <dbReference type="EMBL" id="ALV08033.1"/>
    </source>
</evidence>
<keyword evidence="1" id="KW-0449">Lipoprotein</keyword>
<evidence type="ECO:0000313" key="2">
    <source>
        <dbReference type="Proteomes" id="UP000060699"/>
    </source>
</evidence>
<dbReference type="STRING" id="76731.RD2015_3577"/>
<reference evidence="1 2" key="1">
    <citation type="submission" date="2015-12" db="EMBL/GenBank/DDBJ databases">
        <title>Complete genome of Roseateles depolymerans KCTC 42856.</title>
        <authorList>
            <person name="Kim K.M."/>
        </authorList>
    </citation>
    <scope>NUCLEOTIDE SEQUENCE [LARGE SCALE GENOMIC DNA]</scope>
    <source>
        <strain evidence="1 2">KCTC 42856</strain>
    </source>
</reference>
<dbReference type="Pfam" id="PF13432">
    <property type="entry name" value="TPR_16"/>
    <property type="match status" value="2"/>
</dbReference>
<dbReference type="PROSITE" id="PS50005">
    <property type="entry name" value="TPR"/>
    <property type="match status" value="3"/>
</dbReference>
<dbReference type="EMBL" id="CP013729">
    <property type="protein sequence ID" value="ALV08033.1"/>
    <property type="molecule type" value="Genomic_DNA"/>
</dbReference>
<dbReference type="PATRIC" id="fig|76731.3.peg.3665"/>
<dbReference type="InterPro" id="IPR011990">
    <property type="entry name" value="TPR-like_helical_dom_sf"/>
</dbReference>
<keyword evidence="2" id="KW-1185">Reference proteome</keyword>
<protein>
    <submittedName>
        <fullName evidence="1">Putative PEP-CTERM system TPR-repeat lipoprotein</fullName>
    </submittedName>
</protein>
<dbReference type="NCBIfam" id="TIGR02917">
    <property type="entry name" value="PEP_TPR_lipo"/>
    <property type="match status" value="1"/>
</dbReference>
<dbReference type="AlphaFoldDB" id="A0A0U2U7R3"/>
<dbReference type="PANTHER" id="PTHR12558:SF33">
    <property type="entry name" value="BLL7664 PROTEIN"/>
    <property type="match status" value="1"/>
</dbReference>
<dbReference type="InterPro" id="IPR014266">
    <property type="entry name" value="PEP-CTERM_TPR_PrsT"/>
</dbReference>
<accession>A0A0U2U7R3</accession>
<dbReference type="Pfam" id="PF14559">
    <property type="entry name" value="TPR_19"/>
    <property type="match status" value="6"/>
</dbReference>